<sequence length="77" mass="9158">MKTQNLLDELQDKWTTAKVEIEKNFPKEEDYQTKKAEYDVLAPLIETETDLDIIDQALRQFHEKGNEKQEQLSFELD</sequence>
<comment type="caution">
    <text evidence="1">The sequence shown here is derived from an EMBL/GenBank/DDBJ whole genome shotgun (WGS) entry which is preliminary data.</text>
</comment>
<evidence type="ECO:0000313" key="2">
    <source>
        <dbReference type="Proteomes" id="UP000070779"/>
    </source>
</evidence>
<organism evidence="1 2">
    <name type="scientific">Streptococcus mitis</name>
    <dbReference type="NCBI Taxonomy" id="28037"/>
    <lineage>
        <taxon>Bacteria</taxon>
        <taxon>Bacillati</taxon>
        <taxon>Bacillota</taxon>
        <taxon>Bacilli</taxon>
        <taxon>Lactobacillales</taxon>
        <taxon>Streptococcaceae</taxon>
        <taxon>Streptococcus</taxon>
        <taxon>Streptococcus mitis group</taxon>
    </lineage>
</organism>
<evidence type="ECO:0000313" key="1">
    <source>
        <dbReference type="EMBL" id="KXU11873.1"/>
    </source>
</evidence>
<reference evidence="1 2" key="1">
    <citation type="submission" date="2016-01" db="EMBL/GenBank/DDBJ databases">
        <title>Highly variable Streptococcus oralis are common among viridans streptococci isolated from primates.</title>
        <authorList>
            <person name="Denapaite D."/>
            <person name="Rieger M."/>
            <person name="Koendgen S."/>
            <person name="Brueckner R."/>
            <person name="Ochigava I."/>
            <person name="Kappeler P."/>
            <person name="Maetz-Rensing K."/>
            <person name="Leendertz F."/>
            <person name="Hakenbeck R."/>
        </authorList>
    </citation>
    <scope>NUCLEOTIDE SEQUENCE [LARGE SCALE GENOMIC DNA]</scope>
    <source>
        <strain evidence="1 2">DD22</strain>
    </source>
</reference>
<dbReference type="PATRIC" id="fig|28037.238.peg.1349"/>
<protein>
    <submittedName>
        <fullName evidence="1">SNF2 family protein</fullName>
    </submittedName>
</protein>
<dbReference type="Proteomes" id="UP000070779">
    <property type="component" value="Unassembled WGS sequence"/>
</dbReference>
<gene>
    <name evidence="1" type="ORF">SMIDD22_01126</name>
</gene>
<proteinExistence type="predicted"/>
<name>A0A139RAU2_STRMT</name>
<dbReference type="EMBL" id="LQZD01000302">
    <property type="protein sequence ID" value="KXU11873.1"/>
    <property type="molecule type" value="Genomic_DNA"/>
</dbReference>
<accession>A0A139RAU2</accession>
<dbReference type="AlphaFoldDB" id="A0A139RAU2"/>